<feature type="compositionally biased region" description="Basic and acidic residues" evidence="1">
    <location>
        <begin position="94"/>
        <end position="109"/>
    </location>
</feature>
<name>W9ISS4_FUSOX</name>
<accession>W9ISS4</accession>
<proteinExistence type="predicted"/>
<dbReference type="Proteomes" id="UP000030753">
    <property type="component" value="Unassembled WGS sequence"/>
</dbReference>
<evidence type="ECO:0000256" key="1">
    <source>
        <dbReference type="SAM" id="MobiDB-lite"/>
    </source>
</evidence>
<dbReference type="EMBL" id="JH717840">
    <property type="protein sequence ID" value="EWY97993.1"/>
    <property type="molecule type" value="Genomic_DNA"/>
</dbReference>
<gene>
    <name evidence="2" type="ORF">FOYG_02688</name>
</gene>
<evidence type="ECO:0000313" key="3">
    <source>
        <dbReference type="Proteomes" id="UP000030753"/>
    </source>
</evidence>
<organism evidence="2 3">
    <name type="scientific">Fusarium oxysporum NRRL 32931</name>
    <dbReference type="NCBI Taxonomy" id="660029"/>
    <lineage>
        <taxon>Eukaryota</taxon>
        <taxon>Fungi</taxon>
        <taxon>Dikarya</taxon>
        <taxon>Ascomycota</taxon>
        <taxon>Pezizomycotina</taxon>
        <taxon>Sordariomycetes</taxon>
        <taxon>Hypocreomycetidae</taxon>
        <taxon>Hypocreales</taxon>
        <taxon>Nectriaceae</taxon>
        <taxon>Fusarium</taxon>
        <taxon>Fusarium oxysporum species complex</taxon>
    </lineage>
</organism>
<reference evidence="2 3" key="1">
    <citation type="submission" date="2011-06" db="EMBL/GenBank/DDBJ databases">
        <title>The Genome Sequence of Fusarium oxysporum FOSC 3-a.</title>
        <authorList>
            <consortium name="The Broad Institute Genome Sequencing Platform"/>
            <person name="Ma L.-J."/>
            <person name="Gale L.R."/>
            <person name="Schwartz D.C."/>
            <person name="Zhou S."/>
            <person name="Corby-Kistler H."/>
            <person name="Young S.K."/>
            <person name="Zeng Q."/>
            <person name="Gargeya S."/>
            <person name="Fitzgerald M."/>
            <person name="Haas B."/>
            <person name="Abouelleil A."/>
            <person name="Alvarado L."/>
            <person name="Arachchi H.M."/>
            <person name="Berlin A."/>
            <person name="Brown A."/>
            <person name="Chapman S.B."/>
            <person name="Chen Z."/>
            <person name="Dunbar C."/>
            <person name="Freedman E."/>
            <person name="Gearin G."/>
            <person name="Gellesch M."/>
            <person name="Goldberg J."/>
            <person name="Griggs A."/>
            <person name="Gujja S."/>
            <person name="Heiman D."/>
            <person name="Howarth C."/>
            <person name="Larson L."/>
            <person name="Lui A."/>
            <person name="MacDonald P.J.P."/>
            <person name="Mehta T."/>
            <person name="Montmayeur A."/>
            <person name="Murphy C."/>
            <person name="Neiman D."/>
            <person name="Pearson M."/>
            <person name="Priest M."/>
            <person name="Roberts A."/>
            <person name="Saif S."/>
            <person name="Shea T."/>
            <person name="Shenoy N."/>
            <person name="Sisk P."/>
            <person name="Stolte C."/>
            <person name="Sykes S."/>
            <person name="Wortman J."/>
            <person name="Nusbaum C."/>
            <person name="Birren B."/>
        </authorList>
    </citation>
    <scope>NUCLEOTIDE SEQUENCE [LARGE SCALE GENOMIC DNA]</scope>
    <source>
        <strain evidence="3">FOSC 3-a</strain>
    </source>
</reference>
<protein>
    <submittedName>
        <fullName evidence="2">Uncharacterized protein</fullName>
    </submittedName>
</protein>
<sequence>MLPPVKSILFAHSSVYKREPRILFSGSLASGPQSVTEDVARNSVFAICQSYATGDLGTAVVRGFVQGTGVGVGLGSIFSKWKHNVKYFKYESSDNIDGSKADGTVKEDNTGLYQGKEMKT</sequence>
<dbReference type="AlphaFoldDB" id="W9ISS4"/>
<evidence type="ECO:0000313" key="2">
    <source>
        <dbReference type="EMBL" id="EWY97993.1"/>
    </source>
</evidence>
<dbReference type="HOGENOM" id="CLU_2049779_0_0_1"/>
<feature type="region of interest" description="Disordered" evidence="1">
    <location>
        <begin position="94"/>
        <end position="120"/>
    </location>
</feature>